<dbReference type="RefSeq" id="WP_010925844.1">
    <property type="nucleotide sequence ID" value="NC_002927.3"/>
</dbReference>
<dbReference type="Proteomes" id="UP000001027">
    <property type="component" value="Chromosome"/>
</dbReference>
<feature type="domain" description="MobA/VirD2-like nuclease" evidence="2">
    <location>
        <begin position="110"/>
        <end position="213"/>
    </location>
</feature>
<dbReference type="eggNOG" id="COG3843">
    <property type="taxonomic scope" value="Bacteria"/>
</dbReference>
<dbReference type="HOGENOM" id="CLU_055617_0_0_4"/>
<reference evidence="3 4" key="1">
    <citation type="journal article" date="2003" name="Nat. Genet.">
        <title>Comparative analysis of the genome sequences of Bordetella pertussis, Bordetella parapertussis and Bordetella bronchiseptica.</title>
        <authorList>
            <person name="Parkhill J."/>
            <person name="Sebaihia M."/>
            <person name="Preston A."/>
            <person name="Murphy L.D."/>
            <person name="Thomson N.R."/>
            <person name="Harris D.E."/>
            <person name="Holden M.T.G."/>
            <person name="Churcher C.M."/>
            <person name="Bentley S.D."/>
            <person name="Mungall K.L."/>
            <person name="Cerdeno-Tarraga A.-M."/>
            <person name="Temple L."/>
            <person name="James K.D."/>
            <person name="Harris B."/>
            <person name="Quail M.A."/>
            <person name="Achtman M."/>
            <person name="Atkin R."/>
            <person name="Baker S."/>
            <person name="Basham D."/>
            <person name="Bason N."/>
            <person name="Cherevach I."/>
            <person name="Chillingworth T."/>
            <person name="Collins M."/>
            <person name="Cronin A."/>
            <person name="Davis P."/>
            <person name="Doggett J."/>
            <person name="Feltwell T."/>
            <person name="Goble A."/>
            <person name="Hamlin N."/>
            <person name="Hauser H."/>
            <person name="Holroyd S."/>
            <person name="Jagels K."/>
            <person name="Leather S."/>
            <person name="Moule S."/>
            <person name="Norberczak H."/>
            <person name="O'Neil S."/>
            <person name="Ormond D."/>
            <person name="Price C."/>
            <person name="Rabbinowitsch E."/>
            <person name="Rutter S."/>
            <person name="Sanders M."/>
            <person name="Saunders D."/>
            <person name="Seeger K."/>
            <person name="Sharp S."/>
            <person name="Simmonds M."/>
            <person name="Skelton J."/>
            <person name="Squares R."/>
            <person name="Squares S."/>
            <person name="Stevens K."/>
            <person name="Unwin L."/>
            <person name="Whitehead S."/>
            <person name="Barrell B.G."/>
            <person name="Maskell D.J."/>
        </authorList>
    </citation>
    <scope>NUCLEOTIDE SEQUENCE [LARGE SCALE GENOMIC DNA]</scope>
    <source>
        <strain evidence="3 4">ATCC BAA-588 / NCTC 13252 / RB50</strain>
    </source>
</reference>
<dbReference type="Pfam" id="PF03432">
    <property type="entry name" value="Relaxase"/>
    <property type="match status" value="1"/>
</dbReference>
<sequence>MSLVIDGILKDWGERIYTKPVTSQGVKRTVTRSRTSPPSTPLLLTGSARVRDKLMLTTRKAPEVMVKISGGGKGIAQVKAHLDYISRNGLVALENEDGEIILGREAVQDVRDEWKSGQYGLPDNGSRRETFNIVLSMPPGTDRRAVNDAIRAFAKTEFGANHAYVFAIHDDEAHPHGHLCVKALGLDGSRLNPRKADLQRWRERFAEALREQGIKANATPRRARSNTRTTVKQATRHAAKRGKSTKAAEREQRGLSGVSCAIRNGYGHIAKALAAGDIEDKSLALEIVRFLDPSQDRTLQVPQRSQSSAEVTKDAQQLDKTNHPGKGDLSR</sequence>
<organism evidence="3 4">
    <name type="scientific">Bordetella bronchiseptica (strain ATCC BAA-588 / NCTC 13252 / RB50)</name>
    <name type="common">Alcaligenes bronchisepticus</name>
    <dbReference type="NCBI Taxonomy" id="257310"/>
    <lineage>
        <taxon>Bacteria</taxon>
        <taxon>Pseudomonadati</taxon>
        <taxon>Pseudomonadota</taxon>
        <taxon>Betaproteobacteria</taxon>
        <taxon>Burkholderiales</taxon>
        <taxon>Alcaligenaceae</taxon>
        <taxon>Bordetella</taxon>
    </lineage>
</organism>
<accession>A0A0H3LHA7</accession>
<dbReference type="SMR" id="A0A0H3LHA7"/>
<protein>
    <submittedName>
        <fullName evidence="3">Plasmid-related protein</fullName>
    </submittedName>
</protein>
<gene>
    <name evidence="3" type="primary">virD2</name>
    <name evidence="3" type="ordered locus">BB0493</name>
</gene>
<dbReference type="InterPro" id="IPR005094">
    <property type="entry name" value="Endonuclease_MobA/VirD2"/>
</dbReference>
<feature type="region of interest" description="Disordered" evidence="1">
    <location>
        <begin position="215"/>
        <end position="254"/>
    </location>
</feature>
<dbReference type="EMBL" id="BX640438">
    <property type="protein sequence ID" value="CAE30993.1"/>
    <property type="molecule type" value="Genomic_DNA"/>
</dbReference>
<evidence type="ECO:0000313" key="4">
    <source>
        <dbReference type="Proteomes" id="UP000001027"/>
    </source>
</evidence>
<dbReference type="Gene3D" id="3.30.930.30">
    <property type="match status" value="1"/>
</dbReference>
<dbReference type="AlphaFoldDB" id="A0A0H3LHA7"/>
<feature type="compositionally biased region" description="Polar residues" evidence="1">
    <location>
        <begin position="296"/>
        <end position="310"/>
    </location>
</feature>
<name>A0A0H3LHA7_BORBR</name>
<dbReference type="KEGG" id="bbr:BB0493"/>
<evidence type="ECO:0000259" key="2">
    <source>
        <dbReference type="Pfam" id="PF03432"/>
    </source>
</evidence>
<evidence type="ECO:0000313" key="3">
    <source>
        <dbReference type="EMBL" id="CAE30993.1"/>
    </source>
</evidence>
<feature type="compositionally biased region" description="Basic residues" evidence="1">
    <location>
        <begin position="234"/>
        <end position="244"/>
    </location>
</feature>
<feature type="compositionally biased region" description="Basic and acidic residues" evidence="1">
    <location>
        <begin position="311"/>
        <end position="331"/>
    </location>
</feature>
<proteinExistence type="predicted"/>
<feature type="region of interest" description="Disordered" evidence="1">
    <location>
        <begin position="296"/>
        <end position="331"/>
    </location>
</feature>
<evidence type="ECO:0000256" key="1">
    <source>
        <dbReference type="SAM" id="MobiDB-lite"/>
    </source>
</evidence>